<gene>
    <name evidence="2" type="ORF">UFOPK2579_02306</name>
</gene>
<accession>A0A6J6RUF6</accession>
<dbReference type="EMBL" id="CAEZXR010000330">
    <property type="protein sequence ID" value="CAB4726156.1"/>
    <property type="molecule type" value="Genomic_DNA"/>
</dbReference>
<feature type="region of interest" description="Disordered" evidence="1">
    <location>
        <begin position="1"/>
        <end position="27"/>
    </location>
</feature>
<evidence type="ECO:0000313" key="2">
    <source>
        <dbReference type="EMBL" id="CAB4726156.1"/>
    </source>
</evidence>
<feature type="compositionally biased region" description="Polar residues" evidence="1">
    <location>
        <begin position="1"/>
        <end position="19"/>
    </location>
</feature>
<protein>
    <submittedName>
        <fullName evidence="2">Unannotated protein</fullName>
    </submittedName>
</protein>
<reference evidence="2" key="1">
    <citation type="submission" date="2020-05" db="EMBL/GenBank/DDBJ databases">
        <authorList>
            <person name="Chiriac C."/>
            <person name="Salcher M."/>
            <person name="Ghai R."/>
            <person name="Kavagutti S V."/>
        </authorList>
    </citation>
    <scope>NUCLEOTIDE SEQUENCE</scope>
</reference>
<organism evidence="2">
    <name type="scientific">freshwater metagenome</name>
    <dbReference type="NCBI Taxonomy" id="449393"/>
    <lineage>
        <taxon>unclassified sequences</taxon>
        <taxon>metagenomes</taxon>
        <taxon>ecological metagenomes</taxon>
    </lineage>
</organism>
<evidence type="ECO:0000256" key="1">
    <source>
        <dbReference type="SAM" id="MobiDB-lite"/>
    </source>
</evidence>
<name>A0A6J6RUF6_9ZZZZ</name>
<sequence length="119" mass="12736">MRTASSSPSWAMTTSTGPKISSCARREELSRPATTVGWIQKPSWSMTEPPVAKVPPSSIASLRYSSTRSRWTWEITGPQIAPGSEGSLAPIDSMVAAATCTASSYFARGTTRRVVMAQP</sequence>
<proteinExistence type="predicted"/>
<dbReference type="AlphaFoldDB" id="A0A6J6RUF6"/>